<organism evidence="4 5">
    <name type="scientific">Cylicocyclus nassatus</name>
    <name type="common">Nematode worm</name>
    <dbReference type="NCBI Taxonomy" id="53992"/>
    <lineage>
        <taxon>Eukaryota</taxon>
        <taxon>Metazoa</taxon>
        <taxon>Ecdysozoa</taxon>
        <taxon>Nematoda</taxon>
        <taxon>Chromadorea</taxon>
        <taxon>Rhabditida</taxon>
        <taxon>Rhabditina</taxon>
        <taxon>Rhabditomorpha</taxon>
        <taxon>Strongyloidea</taxon>
        <taxon>Strongylidae</taxon>
        <taxon>Cylicocyclus</taxon>
    </lineage>
</organism>
<dbReference type="AlphaFoldDB" id="A0AA36HI76"/>
<dbReference type="Proteomes" id="UP001176961">
    <property type="component" value="Unassembled WGS sequence"/>
</dbReference>
<dbReference type="SUPFAM" id="SSF56994">
    <property type="entry name" value="Insulin-like"/>
    <property type="match status" value="1"/>
</dbReference>
<comment type="similarity">
    <text evidence="1">Belongs to the insulin family.</text>
</comment>
<sequence length="99" mass="11798">MVSKRTLIFCIFAVFSIAAERVEEEKIARSRIERCARQFDIVLNFLCRGIDEEDCEPFRYIIDLDETEMSVVRERVLERKCCRQRCSIQVLRSLCCLQR</sequence>
<feature type="chain" id="PRO_5041309677" evidence="3">
    <location>
        <begin position="25"/>
        <end position="99"/>
    </location>
</feature>
<evidence type="ECO:0000313" key="5">
    <source>
        <dbReference type="Proteomes" id="UP001176961"/>
    </source>
</evidence>
<evidence type="ECO:0000256" key="3">
    <source>
        <dbReference type="SAM" id="SignalP"/>
    </source>
</evidence>
<dbReference type="InterPro" id="IPR022353">
    <property type="entry name" value="Insulin_CS"/>
</dbReference>
<reference evidence="4" key="1">
    <citation type="submission" date="2023-07" db="EMBL/GenBank/DDBJ databases">
        <authorList>
            <consortium name="CYATHOMIX"/>
        </authorList>
    </citation>
    <scope>NUCLEOTIDE SEQUENCE</scope>
    <source>
        <strain evidence="4">N/A</strain>
    </source>
</reference>
<evidence type="ECO:0000256" key="1">
    <source>
        <dbReference type="ARBA" id="ARBA00009034"/>
    </source>
</evidence>
<evidence type="ECO:0000256" key="2">
    <source>
        <dbReference type="ARBA" id="ARBA00022729"/>
    </source>
</evidence>
<evidence type="ECO:0000313" key="4">
    <source>
        <dbReference type="EMBL" id="CAJ0610499.1"/>
    </source>
</evidence>
<protein>
    <submittedName>
        <fullName evidence="4">Uncharacterized protein</fullName>
    </submittedName>
</protein>
<feature type="signal peptide" evidence="3">
    <location>
        <begin position="1"/>
        <end position="24"/>
    </location>
</feature>
<dbReference type="InterPro" id="IPR036438">
    <property type="entry name" value="Insulin-like_sf"/>
</dbReference>
<gene>
    <name evidence="4" type="ORF">CYNAS_LOCUS22482</name>
</gene>
<dbReference type="EMBL" id="CATQJL010000326">
    <property type="protein sequence ID" value="CAJ0610499.1"/>
    <property type="molecule type" value="Genomic_DNA"/>
</dbReference>
<comment type="caution">
    <text evidence="4">The sequence shown here is derived from an EMBL/GenBank/DDBJ whole genome shotgun (WGS) entry which is preliminary data.</text>
</comment>
<dbReference type="PROSITE" id="PS00262">
    <property type="entry name" value="INSULIN"/>
    <property type="match status" value="1"/>
</dbReference>
<keyword evidence="5" id="KW-1185">Reference proteome</keyword>
<name>A0AA36HI76_CYLNA</name>
<proteinExistence type="inferred from homology"/>
<keyword evidence="2 3" id="KW-0732">Signal</keyword>
<accession>A0AA36HI76</accession>